<evidence type="ECO:0000256" key="1">
    <source>
        <dbReference type="SAM" id="Phobius"/>
    </source>
</evidence>
<organism evidence="2 3">
    <name type="scientific">Panagrolaimus davidi</name>
    <dbReference type="NCBI Taxonomy" id="227884"/>
    <lineage>
        <taxon>Eukaryota</taxon>
        <taxon>Metazoa</taxon>
        <taxon>Ecdysozoa</taxon>
        <taxon>Nematoda</taxon>
        <taxon>Chromadorea</taxon>
        <taxon>Rhabditida</taxon>
        <taxon>Tylenchina</taxon>
        <taxon>Panagrolaimomorpha</taxon>
        <taxon>Panagrolaimoidea</taxon>
        <taxon>Panagrolaimidae</taxon>
        <taxon>Panagrolaimus</taxon>
    </lineage>
</organism>
<dbReference type="WBParaSite" id="PDA_v2.g24684.t1">
    <property type="protein sequence ID" value="PDA_v2.g24684.t1"/>
    <property type="gene ID" value="PDA_v2.g24684"/>
</dbReference>
<protein>
    <submittedName>
        <fullName evidence="3">Uncharacterized protein</fullName>
    </submittedName>
</protein>
<feature type="transmembrane region" description="Helical" evidence="1">
    <location>
        <begin position="118"/>
        <end position="143"/>
    </location>
</feature>
<feature type="transmembrane region" description="Helical" evidence="1">
    <location>
        <begin position="55"/>
        <end position="80"/>
    </location>
</feature>
<feature type="transmembrane region" description="Helical" evidence="1">
    <location>
        <begin position="15"/>
        <end position="35"/>
    </location>
</feature>
<name>A0A914QBX7_9BILA</name>
<feature type="transmembrane region" description="Helical" evidence="1">
    <location>
        <begin position="163"/>
        <end position="189"/>
    </location>
</feature>
<evidence type="ECO:0000313" key="2">
    <source>
        <dbReference type="Proteomes" id="UP000887578"/>
    </source>
</evidence>
<keyword evidence="1" id="KW-1133">Transmembrane helix</keyword>
<dbReference type="Pfam" id="PF10318">
    <property type="entry name" value="7TM_GPCR_Srh"/>
    <property type="match status" value="1"/>
</dbReference>
<feature type="transmembrane region" description="Helical" evidence="1">
    <location>
        <begin position="195"/>
        <end position="217"/>
    </location>
</feature>
<keyword evidence="2" id="KW-1185">Reference proteome</keyword>
<dbReference type="Proteomes" id="UP000887578">
    <property type="component" value="Unplaced"/>
</dbReference>
<keyword evidence="1" id="KW-0812">Transmembrane</keyword>
<dbReference type="InterPro" id="IPR019422">
    <property type="entry name" value="7TM_GPCR_serpentine_rcpt_Srh"/>
</dbReference>
<evidence type="ECO:0000313" key="3">
    <source>
        <dbReference type="WBParaSite" id="PDA_v2.g24684.t1"/>
    </source>
</evidence>
<reference evidence="3" key="1">
    <citation type="submission" date="2022-11" db="UniProtKB">
        <authorList>
            <consortium name="WormBaseParasite"/>
        </authorList>
    </citation>
    <scope>IDENTIFICATION</scope>
</reference>
<dbReference type="AlphaFoldDB" id="A0A914QBX7"/>
<keyword evidence="1" id="KW-0472">Membrane</keyword>
<sequence>MGFLRNGGTPYTTAIATYINSLIFVTNCWALVASLTNRYLLAFPTNFTKWFKMKYGVRGILALLFLTYFGLTVLVCIFTNPDILDMQKSAVEYDPCLKYFFVETSFAFLKISDLQLPFFIAFLITFFGSTMAFLSGMFFMYLVSTNKSSTVTKLNRSLIISAIVQLSITLGFLGAPATFGMAVFCFQISNMQNVIVFIQCLFATHCIFESIATLYFVTPYKKGVKELYEKIFHAKKFKIIEISASVSMTTRNVVNVRGIQ</sequence>
<proteinExistence type="predicted"/>
<accession>A0A914QBX7</accession>